<proteinExistence type="predicted"/>
<comment type="caution">
    <text evidence="1">The sequence shown here is derived from an EMBL/GenBank/DDBJ whole genome shotgun (WGS) entry which is preliminary data.</text>
</comment>
<protein>
    <submittedName>
        <fullName evidence="1">Uncharacterized protein</fullName>
    </submittedName>
</protein>
<organism evidence="1 2">
    <name type="scientific">Catharanthus roseus</name>
    <name type="common">Madagascar periwinkle</name>
    <name type="synonym">Vinca rosea</name>
    <dbReference type="NCBI Taxonomy" id="4058"/>
    <lineage>
        <taxon>Eukaryota</taxon>
        <taxon>Viridiplantae</taxon>
        <taxon>Streptophyta</taxon>
        <taxon>Embryophyta</taxon>
        <taxon>Tracheophyta</taxon>
        <taxon>Spermatophyta</taxon>
        <taxon>Magnoliopsida</taxon>
        <taxon>eudicotyledons</taxon>
        <taxon>Gunneridae</taxon>
        <taxon>Pentapetalae</taxon>
        <taxon>asterids</taxon>
        <taxon>lamiids</taxon>
        <taxon>Gentianales</taxon>
        <taxon>Apocynaceae</taxon>
        <taxon>Rauvolfioideae</taxon>
        <taxon>Vinceae</taxon>
        <taxon>Catharanthinae</taxon>
        <taxon>Catharanthus</taxon>
    </lineage>
</organism>
<name>A0ACC0BB96_CATRO</name>
<keyword evidence="2" id="KW-1185">Reference proteome</keyword>
<gene>
    <name evidence="1" type="ORF">M9H77_19748</name>
</gene>
<evidence type="ECO:0000313" key="1">
    <source>
        <dbReference type="EMBL" id="KAI5669895.1"/>
    </source>
</evidence>
<reference evidence="2" key="1">
    <citation type="journal article" date="2023" name="Nat. Plants">
        <title>Single-cell RNA sequencing provides a high-resolution roadmap for understanding the multicellular compartmentation of specialized metabolism.</title>
        <authorList>
            <person name="Sun S."/>
            <person name="Shen X."/>
            <person name="Li Y."/>
            <person name="Li Y."/>
            <person name="Wang S."/>
            <person name="Li R."/>
            <person name="Zhang H."/>
            <person name="Shen G."/>
            <person name="Guo B."/>
            <person name="Wei J."/>
            <person name="Xu J."/>
            <person name="St-Pierre B."/>
            <person name="Chen S."/>
            <person name="Sun C."/>
        </authorList>
    </citation>
    <scope>NUCLEOTIDE SEQUENCE [LARGE SCALE GENOMIC DNA]</scope>
</reference>
<sequence length="318" mass="36276">MSKKKVLREGYKKMMSFLGRGHEYEAAKEKKFPTLKGHPAAQQHAKEAIESYYDVKDKGELGGLMKEFKIYRWNPHDLPTNKPFLQSFFVDLSTCGPMVLDALGKIKGEQDSSLTYRRSCREGICGSCAMNIDGTNTVACLKPIDSDTSKPTIITPLPHMFVIKDLVADLTNFYQQYKSIEPWLKTKKPPPELGREYRQTPAERARLDGMYECILCACCSSSCPSYWWNPEEFLGPAPLIHAYRWISDSRDDYTEERLQALTEDGKRLYRCRTIKNCTATCPKGLNPANAINKMKTRHLLNQPVEEMEEKPQPSSLQA</sequence>
<dbReference type="Proteomes" id="UP001060085">
    <property type="component" value="Linkage Group LG04"/>
</dbReference>
<dbReference type="EMBL" id="CM044704">
    <property type="protein sequence ID" value="KAI5669895.1"/>
    <property type="molecule type" value="Genomic_DNA"/>
</dbReference>
<accession>A0ACC0BB96</accession>
<evidence type="ECO:0000313" key="2">
    <source>
        <dbReference type="Proteomes" id="UP001060085"/>
    </source>
</evidence>